<dbReference type="PANTHER" id="PTHR46401:SF2">
    <property type="entry name" value="GLYCOSYLTRANSFERASE WBBK-RELATED"/>
    <property type="match status" value="1"/>
</dbReference>
<reference evidence="3" key="1">
    <citation type="submission" date="2021-11" db="EMBL/GenBank/DDBJ databases">
        <title>The complete genome of Massilia sp sp. G4R7.</title>
        <authorList>
            <person name="Liu L."/>
            <person name="Yue J."/>
            <person name="Yuan J."/>
            <person name="Yang F."/>
            <person name="Li L."/>
        </authorList>
    </citation>
    <scope>NUCLEOTIDE SEQUENCE</scope>
    <source>
        <strain evidence="3">G4R7</strain>
    </source>
</reference>
<dbReference type="EMBL" id="JAJNOC010000002">
    <property type="protein sequence ID" value="MCD2516306.1"/>
    <property type="molecule type" value="Genomic_DNA"/>
</dbReference>
<gene>
    <name evidence="3" type="ORF">LQ564_08250</name>
</gene>
<organism evidence="3 4">
    <name type="scientific">Massilia phyllostachyos</name>
    <dbReference type="NCBI Taxonomy" id="2898585"/>
    <lineage>
        <taxon>Bacteria</taxon>
        <taxon>Pseudomonadati</taxon>
        <taxon>Pseudomonadota</taxon>
        <taxon>Betaproteobacteria</taxon>
        <taxon>Burkholderiales</taxon>
        <taxon>Oxalobacteraceae</taxon>
        <taxon>Telluria group</taxon>
        <taxon>Massilia</taxon>
    </lineage>
</organism>
<dbReference type="Gene3D" id="3.40.50.2000">
    <property type="entry name" value="Glycogen Phosphorylase B"/>
    <property type="match status" value="2"/>
</dbReference>
<evidence type="ECO:0000313" key="4">
    <source>
        <dbReference type="Proteomes" id="UP001179361"/>
    </source>
</evidence>
<dbReference type="InterPro" id="IPR028098">
    <property type="entry name" value="Glyco_trans_4-like_N"/>
</dbReference>
<comment type="caution">
    <text evidence="3">The sequence shown here is derived from an EMBL/GenBank/DDBJ whole genome shotgun (WGS) entry which is preliminary data.</text>
</comment>
<keyword evidence="4" id="KW-1185">Reference proteome</keyword>
<evidence type="ECO:0000313" key="3">
    <source>
        <dbReference type="EMBL" id="MCD2516306.1"/>
    </source>
</evidence>
<feature type="domain" description="Glycosyltransferase subfamily 4-like N-terminal" evidence="2">
    <location>
        <begin position="23"/>
        <end position="162"/>
    </location>
</feature>
<dbReference type="SUPFAM" id="SSF53756">
    <property type="entry name" value="UDP-Glycosyltransferase/glycogen phosphorylase"/>
    <property type="match status" value="1"/>
</dbReference>
<evidence type="ECO:0000256" key="1">
    <source>
        <dbReference type="ARBA" id="ARBA00022679"/>
    </source>
</evidence>
<dbReference type="RefSeq" id="WP_231057628.1">
    <property type="nucleotide sequence ID" value="NZ_JAJNOC010000002.1"/>
</dbReference>
<dbReference type="Pfam" id="PF13439">
    <property type="entry name" value="Glyco_transf_4"/>
    <property type="match status" value="1"/>
</dbReference>
<accession>A0ABS8Q3I0</accession>
<sequence>MCKIVHLTSAHPRNDTRIFIKQCRTLAAHGYDVTLVVADDQGDERREGVTITDVGRLPGRARRILVTPRRIRDKALSLDADIYQLHDPELLPVGLALKRRGKTVIFDSHEDVPRQLLGKPYLGPVTRRALALAFALAERYACARFDGVIAATPFIRDKFLKFKPGTVDVNNFPLVGELENAAPWSHKRQEVCYVGGIGEVRGIRELAAAGRQLHSAARINLVGKFSEPAVEAEVRADPGWQRVNELGVLDRAGVRAVMERSLAGIVTFHPLPNHLDSLPTKMFEYMSAGIPVIASDFPLWRGIVEGNRCGICVDPLDPGALAAAIDHLAAHPAQAREMGENGRRAVLKEYNWTVQARKLTDFYGALSHVRQAVAHV</sequence>
<dbReference type="Proteomes" id="UP001179361">
    <property type="component" value="Unassembled WGS sequence"/>
</dbReference>
<evidence type="ECO:0000259" key="2">
    <source>
        <dbReference type="Pfam" id="PF13439"/>
    </source>
</evidence>
<keyword evidence="1" id="KW-0808">Transferase</keyword>
<protein>
    <submittedName>
        <fullName evidence="3">Glycosyltransferase family 4 protein</fullName>
    </submittedName>
</protein>
<dbReference type="Pfam" id="PF13692">
    <property type="entry name" value="Glyco_trans_1_4"/>
    <property type="match status" value="1"/>
</dbReference>
<dbReference type="CDD" id="cd03794">
    <property type="entry name" value="GT4_WbuB-like"/>
    <property type="match status" value="1"/>
</dbReference>
<proteinExistence type="predicted"/>
<dbReference type="PANTHER" id="PTHR46401">
    <property type="entry name" value="GLYCOSYLTRANSFERASE WBBK-RELATED"/>
    <property type="match status" value="1"/>
</dbReference>
<name>A0ABS8Q3I0_9BURK</name>